<sequence>MFGLNSSLEGVYVIRELTLCNRWNECSYYFSANLTFLDEIREPKFMGLPNAAYIHFDGQLI</sequence>
<organism evidence="1 2">
    <name type="scientific">Romanomermis culicivorax</name>
    <name type="common">Nematode worm</name>
    <dbReference type="NCBI Taxonomy" id="13658"/>
    <lineage>
        <taxon>Eukaryota</taxon>
        <taxon>Metazoa</taxon>
        <taxon>Ecdysozoa</taxon>
        <taxon>Nematoda</taxon>
        <taxon>Enoplea</taxon>
        <taxon>Dorylaimia</taxon>
        <taxon>Mermithida</taxon>
        <taxon>Mermithoidea</taxon>
        <taxon>Mermithidae</taxon>
        <taxon>Romanomermis</taxon>
    </lineage>
</organism>
<dbReference type="WBParaSite" id="nRc.2.0.1.t05026-RA">
    <property type="protein sequence ID" value="nRc.2.0.1.t05026-RA"/>
    <property type="gene ID" value="nRc.2.0.1.g05026"/>
</dbReference>
<keyword evidence="1" id="KW-1185">Reference proteome</keyword>
<dbReference type="Proteomes" id="UP000887565">
    <property type="component" value="Unplaced"/>
</dbReference>
<proteinExistence type="predicted"/>
<evidence type="ECO:0000313" key="2">
    <source>
        <dbReference type="WBParaSite" id="nRc.2.0.1.t05026-RA"/>
    </source>
</evidence>
<evidence type="ECO:0000313" key="1">
    <source>
        <dbReference type="Proteomes" id="UP000887565"/>
    </source>
</evidence>
<dbReference type="AlphaFoldDB" id="A0A915HU10"/>
<reference evidence="2" key="1">
    <citation type="submission" date="2022-11" db="UniProtKB">
        <authorList>
            <consortium name="WormBaseParasite"/>
        </authorList>
    </citation>
    <scope>IDENTIFICATION</scope>
</reference>
<protein>
    <submittedName>
        <fullName evidence="2">Uncharacterized protein</fullName>
    </submittedName>
</protein>
<name>A0A915HU10_ROMCU</name>
<accession>A0A915HU10</accession>